<dbReference type="RefSeq" id="WP_139715579.1">
    <property type="nucleotide sequence ID" value="NZ_CP040871.1"/>
</dbReference>
<sequence>MKWLKRVALGLLALLVVSSVGGYVYFDRKFTPPANALSVSNAAQRIPLRWLASDGNPHAALLLPVKIDGIADVFYMQLDTGAPSTVFYRRSLQSILEQHPAAFAIEAGKQQVGLGFAIDGLNVRSPRFALLDYGSKVESGNPQAANIIGSIGTDLLEKRVLVLDFRQDECAFLQAVPEAGFADFQFRKRRILLPARIGDQPRTLLYDSGSSGYALLTGKQEWDRLKTPGGLVKVEKGNSWGRALKVMTAPANREVTVSTVALPLTDVTYVEGTSRMQDWLMRSSGMQGMVGNTLFLGRKLTLDASTRKFKVE</sequence>
<reference evidence="1 2" key="1">
    <citation type="submission" date="2019-06" db="EMBL/GenBank/DDBJ databases">
        <title>Thermomonas aquatica sp. nov., isolated from an industrial wastewater treatment plant.</title>
        <authorList>
            <person name="Jeon J.H."/>
            <person name="Park D.-S."/>
        </authorList>
    </citation>
    <scope>NUCLEOTIDE SEQUENCE [LARGE SCALE GENOMIC DNA]</scope>
    <source>
        <strain evidence="1 2">SY21</strain>
    </source>
</reference>
<dbReference type="KEGG" id="thes:FHQ07_04280"/>
<accession>A0A5B7ZMR5</accession>
<protein>
    <recommendedName>
        <fullName evidence="3">Aspartyl protease</fullName>
    </recommendedName>
</protein>
<evidence type="ECO:0000313" key="2">
    <source>
        <dbReference type="Proteomes" id="UP000308149"/>
    </source>
</evidence>
<name>A0A5B7ZMR5_9GAMM</name>
<dbReference type="EMBL" id="CP040871">
    <property type="protein sequence ID" value="QDA56584.1"/>
    <property type="molecule type" value="Genomic_DNA"/>
</dbReference>
<evidence type="ECO:0000313" key="1">
    <source>
        <dbReference type="EMBL" id="QDA56584.1"/>
    </source>
</evidence>
<dbReference type="OrthoDB" id="6088234at2"/>
<dbReference type="Proteomes" id="UP000308149">
    <property type="component" value="Chromosome"/>
</dbReference>
<evidence type="ECO:0008006" key="3">
    <source>
        <dbReference type="Google" id="ProtNLM"/>
    </source>
</evidence>
<keyword evidence="2" id="KW-1185">Reference proteome</keyword>
<dbReference type="AlphaFoldDB" id="A0A5B7ZMR5"/>
<organism evidence="1 2">
    <name type="scientific">Thermomonas aquatica</name>
    <dbReference type="NCBI Taxonomy" id="2202149"/>
    <lineage>
        <taxon>Bacteria</taxon>
        <taxon>Pseudomonadati</taxon>
        <taxon>Pseudomonadota</taxon>
        <taxon>Gammaproteobacteria</taxon>
        <taxon>Lysobacterales</taxon>
        <taxon>Lysobacteraceae</taxon>
        <taxon>Thermomonas</taxon>
    </lineage>
</organism>
<proteinExistence type="predicted"/>
<gene>
    <name evidence="1" type="ORF">FHQ07_04280</name>
</gene>